<comment type="caution">
    <text evidence="1">The sequence shown here is derived from an EMBL/GenBank/DDBJ whole genome shotgun (WGS) entry which is preliminary data.</text>
</comment>
<name>A0ABS8G4N9_9ALTE</name>
<reference evidence="1 2" key="1">
    <citation type="submission" date="2021-10" db="EMBL/GenBank/DDBJ databases">
        <title>Draft genome of Aestuariibacter halophilus JC2043.</title>
        <authorList>
            <person name="Emsley S.A."/>
            <person name="Pfannmuller K.M."/>
            <person name="Ushijima B."/>
            <person name="Saw J.H."/>
            <person name="Videau P."/>
        </authorList>
    </citation>
    <scope>NUCLEOTIDE SEQUENCE [LARGE SCALE GENOMIC DNA]</scope>
    <source>
        <strain evidence="1 2">JC2043</strain>
    </source>
</reference>
<dbReference type="EMBL" id="JAJEWP010000001">
    <property type="protein sequence ID" value="MCC2615493.1"/>
    <property type="molecule type" value="Genomic_DNA"/>
</dbReference>
<protein>
    <submittedName>
        <fullName evidence="1">Tryptophan 7-halogenase</fullName>
    </submittedName>
</protein>
<accession>A0ABS8G4N9</accession>
<dbReference type="Pfam" id="PF04820">
    <property type="entry name" value="Trp_halogenase"/>
    <property type="match status" value="1"/>
</dbReference>
<proteinExistence type="predicted"/>
<dbReference type="RefSeq" id="WP_229157392.1">
    <property type="nucleotide sequence ID" value="NZ_JAJEWP010000001.1"/>
</dbReference>
<dbReference type="InterPro" id="IPR036188">
    <property type="entry name" value="FAD/NAD-bd_sf"/>
</dbReference>
<dbReference type="InterPro" id="IPR050816">
    <property type="entry name" value="Flavin-dep_Halogenase_NPB"/>
</dbReference>
<dbReference type="SUPFAM" id="SSF51905">
    <property type="entry name" value="FAD/NAD(P)-binding domain"/>
    <property type="match status" value="1"/>
</dbReference>
<dbReference type="PANTHER" id="PTHR43747">
    <property type="entry name" value="FAD-BINDING PROTEIN"/>
    <property type="match status" value="1"/>
</dbReference>
<gene>
    <name evidence="1" type="ORF">LJ739_04470</name>
</gene>
<sequence length="497" mass="56364">MNQQVQRLVVVGGGSSGWMAASLLKRLFGQQLDVTLVESDDIATVGVGEATIPPILFFNRALGIDENAFLKATGGTFKLGIEFDGWFEPQQAYMHAFGRLGKDMGLAGFHHTWLKARANGDARSFWDFSVNYQAAKQARYQPLSMLPNTNLPGLVHAYHFDAGLYAKYLRSLCEQWGVKRVEGRIEHVSLAPQSGFIESVDLADGQRIQGDFFIDCSGFRALLISEALKTGYEDWRHWLPCDRAVAVGCEATEPRLPYTRSIAHEFGWQWRIPLQHRTGNGLVYSSEHCSEDDAAATLLANLDGKALGEPRTIRFTTGRRQKQWYKNCLALGLSSGFLEPLESTSLHMVQSGLVRFIKLFPKHGINPETVDEYNRQSKVEFERIRDFIILHYHLNARSEPFWQRCRNMPIPPELERRIALFRQSGSVFREQDELFTEVAWQQVMLGQGNIPEHYHPLADSLSDTQVNELLNNLQTLINGTVEGLQTHDSYLQQHCHR</sequence>
<dbReference type="InterPro" id="IPR033856">
    <property type="entry name" value="Trp_halogen"/>
</dbReference>
<keyword evidence="2" id="KW-1185">Reference proteome</keyword>
<organism evidence="1 2">
    <name type="scientific">Fluctibacter halophilus</name>
    <dbReference type="NCBI Taxonomy" id="226011"/>
    <lineage>
        <taxon>Bacteria</taxon>
        <taxon>Pseudomonadati</taxon>
        <taxon>Pseudomonadota</taxon>
        <taxon>Gammaproteobacteria</taxon>
        <taxon>Alteromonadales</taxon>
        <taxon>Alteromonadaceae</taxon>
        <taxon>Fluctibacter</taxon>
    </lineage>
</organism>
<evidence type="ECO:0000313" key="2">
    <source>
        <dbReference type="Proteomes" id="UP001520878"/>
    </source>
</evidence>
<dbReference type="PANTHER" id="PTHR43747:SF4">
    <property type="entry name" value="FLAVIN-DEPENDENT TRYPTOPHAN HALOGENASE"/>
    <property type="match status" value="1"/>
</dbReference>
<dbReference type="InterPro" id="IPR006905">
    <property type="entry name" value="Flavin_halogenase"/>
</dbReference>
<evidence type="ECO:0000313" key="1">
    <source>
        <dbReference type="EMBL" id="MCC2615493.1"/>
    </source>
</evidence>
<dbReference type="PIRSF" id="PIRSF011396">
    <property type="entry name" value="Trp_halogenase"/>
    <property type="match status" value="1"/>
</dbReference>
<dbReference type="Gene3D" id="3.50.50.60">
    <property type="entry name" value="FAD/NAD(P)-binding domain"/>
    <property type="match status" value="1"/>
</dbReference>
<dbReference type="Proteomes" id="UP001520878">
    <property type="component" value="Unassembled WGS sequence"/>
</dbReference>